<keyword evidence="2" id="KW-0464">Manganese</keyword>
<organism evidence="3 4">
    <name type="scientific">Oricola thermophila</name>
    <dbReference type="NCBI Taxonomy" id="2742145"/>
    <lineage>
        <taxon>Bacteria</taxon>
        <taxon>Pseudomonadati</taxon>
        <taxon>Pseudomonadota</taxon>
        <taxon>Alphaproteobacteria</taxon>
        <taxon>Hyphomicrobiales</taxon>
        <taxon>Ahrensiaceae</taxon>
        <taxon>Oricola</taxon>
    </lineage>
</organism>
<evidence type="ECO:0000313" key="3">
    <source>
        <dbReference type="EMBL" id="QKV19362.1"/>
    </source>
</evidence>
<dbReference type="AlphaFoldDB" id="A0A6N1VJ08"/>
<dbReference type="SUPFAM" id="SSF55031">
    <property type="entry name" value="Bacterial exopeptidase dimerisation domain"/>
    <property type="match status" value="1"/>
</dbReference>
<dbReference type="Proteomes" id="UP000509367">
    <property type="component" value="Chromosome"/>
</dbReference>
<evidence type="ECO:0000256" key="2">
    <source>
        <dbReference type="PIRSR" id="PIRSR005962-1"/>
    </source>
</evidence>
<name>A0A6N1VJ08_9HYPH</name>
<dbReference type="Pfam" id="PF01546">
    <property type="entry name" value="Peptidase_M20"/>
    <property type="match status" value="1"/>
</dbReference>
<comment type="cofactor">
    <cofactor evidence="2">
        <name>Mn(2+)</name>
        <dbReference type="ChEBI" id="CHEBI:29035"/>
    </cofactor>
    <text evidence="2">The Mn(2+) ion enhances activity.</text>
</comment>
<dbReference type="EMBL" id="CP054836">
    <property type="protein sequence ID" value="QKV19362.1"/>
    <property type="molecule type" value="Genomic_DNA"/>
</dbReference>
<dbReference type="InterPro" id="IPR017439">
    <property type="entry name" value="Amidohydrolase"/>
</dbReference>
<dbReference type="InterPro" id="IPR036264">
    <property type="entry name" value="Bact_exopeptidase_dim_dom"/>
</dbReference>
<protein>
    <submittedName>
        <fullName evidence="3">Amidohydrolase</fullName>
    </submittedName>
</protein>
<feature type="binding site" evidence="2">
    <location>
        <position position="101"/>
    </location>
    <ligand>
        <name>Mn(2+)</name>
        <dbReference type="ChEBI" id="CHEBI:29035"/>
        <label>2</label>
    </ligand>
</feature>
<feature type="binding site" evidence="2">
    <location>
        <position position="134"/>
    </location>
    <ligand>
        <name>Mn(2+)</name>
        <dbReference type="ChEBI" id="CHEBI:29035"/>
        <label>2</label>
    </ligand>
</feature>
<dbReference type="GO" id="GO:0016787">
    <property type="term" value="F:hydrolase activity"/>
    <property type="evidence" value="ECO:0007669"/>
    <property type="project" value="UniProtKB-KW"/>
</dbReference>
<keyword evidence="4" id="KW-1185">Reference proteome</keyword>
<keyword evidence="1 3" id="KW-0378">Hydrolase</keyword>
<proteinExistence type="predicted"/>
<dbReference type="GO" id="GO:0046872">
    <property type="term" value="F:metal ion binding"/>
    <property type="evidence" value="ECO:0007669"/>
    <property type="project" value="UniProtKB-KW"/>
</dbReference>
<dbReference type="Gene3D" id="3.30.70.360">
    <property type="match status" value="1"/>
</dbReference>
<dbReference type="PANTHER" id="PTHR11014:SF169">
    <property type="entry name" value="CLAN MH, FAMILY M20, PEPTIDASE T-LIKE METALLOPEPTIDASE"/>
    <property type="match status" value="1"/>
</dbReference>
<dbReference type="RefSeq" id="WP_175277254.1">
    <property type="nucleotide sequence ID" value="NZ_CP054836.1"/>
</dbReference>
<evidence type="ECO:0000256" key="1">
    <source>
        <dbReference type="ARBA" id="ARBA00022801"/>
    </source>
</evidence>
<sequence>MRRNYDLNAELTSLRRDLHRMPELSGEEVETATRMANWLRDCAADEVIVGMGGHGVAGIFDSGEPGPTVLFRCELDALPIHETGTPEWRSAIPGKGHMCGHDGHMAIMCGLARRLQQKRPARGRIILLYQPAEETGEGARGVIADPRFASIRPDFAFGLHNLPGMSAGHVGLRAGSFCFASEGMEIHLAGRTSHAAHPEDGISPAAATIDLAARLPKLPSELGLTPEDGLVTLSHMRLGESAFGIAPGESWIMATIRARTDEVQERLMAAARDMAARAAAAAGLGIDISTAERFAACFNDDDATDILREAVTETGTPCVELDGPFRWSEDFGLFGSVCPSAFFVLGAGEDHPQLHNPDYDFPDEIIPVALAVFERVARGRCG</sequence>
<gene>
    <name evidence="3" type="ORF">HTY61_13285</name>
</gene>
<accession>A0A6N1VJ08</accession>
<keyword evidence="2" id="KW-0479">Metal-binding</keyword>
<dbReference type="PIRSF" id="PIRSF005962">
    <property type="entry name" value="Pept_M20D_amidohydro"/>
    <property type="match status" value="1"/>
</dbReference>
<reference evidence="3 4" key="1">
    <citation type="submission" date="2020-06" db="EMBL/GenBank/DDBJ databases">
        <title>Oricola thermophila sp. nov. isolated from a tidal sediments.</title>
        <authorList>
            <person name="Kwon K.K."/>
            <person name="Yang S.-H."/>
            <person name="Park M.-J."/>
        </authorList>
    </citation>
    <scope>NUCLEOTIDE SEQUENCE [LARGE SCALE GENOMIC DNA]</scope>
    <source>
        <strain evidence="3 4">MEBiC13590</strain>
    </source>
</reference>
<dbReference type="SUPFAM" id="SSF53187">
    <property type="entry name" value="Zn-dependent exopeptidases"/>
    <property type="match status" value="1"/>
</dbReference>
<dbReference type="NCBIfam" id="TIGR01891">
    <property type="entry name" value="amidohydrolases"/>
    <property type="match status" value="1"/>
</dbReference>
<evidence type="ECO:0000313" key="4">
    <source>
        <dbReference type="Proteomes" id="UP000509367"/>
    </source>
</evidence>
<feature type="binding site" evidence="2">
    <location>
        <position position="160"/>
    </location>
    <ligand>
        <name>Mn(2+)</name>
        <dbReference type="ChEBI" id="CHEBI:29035"/>
        <label>2</label>
    </ligand>
</feature>
<dbReference type="PANTHER" id="PTHR11014">
    <property type="entry name" value="PEPTIDASE M20 FAMILY MEMBER"/>
    <property type="match status" value="1"/>
</dbReference>
<dbReference type="Gene3D" id="3.40.630.10">
    <property type="entry name" value="Zn peptidases"/>
    <property type="match status" value="1"/>
</dbReference>
<feature type="binding site" evidence="2">
    <location>
        <position position="355"/>
    </location>
    <ligand>
        <name>Mn(2+)</name>
        <dbReference type="ChEBI" id="CHEBI:29035"/>
        <label>2</label>
    </ligand>
</feature>
<feature type="binding site" evidence="2">
    <location>
        <position position="99"/>
    </location>
    <ligand>
        <name>Mn(2+)</name>
        <dbReference type="ChEBI" id="CHEBI:29035"/>
        <label>2</label>
    </ligand>
</feature>
<dbReference type="InterPro" id="IPR002933">
    <property type="entry name" value="Peptidase_M20"/>
</dbReference>
<dbReference type="KEGG" id="orm:HTY61_13285"/>